<proteinExistence type="predicted"/>
<evidence type="ECO:0000313" key="2">
    <source>
        <dbReference type="Proteomes" id="UP000091857"/>
    </source>
</evidence>
<name>A0ACB7GJ91_MANES</name>
<evidence type="ECO:0000313" key="1">
    <source>
        <dbReference type="EMBL" id="KAG8640110.1"/>
    </source>
</evidence>
<organism evidence="1 2">
    <name type="scientific">Manihot esculenta</name>
    <name type="common">Cassava</name>
    <name type="synonym">Jatropha manihot</name>
    <dbReference type="NCBI Taxonomy" id="3983"/>
    <lineage>
        <taxon>Eukaryota</taxon>
        <taxon>Viridiplantae</taxon>
        <taxon>Streptophyta</taxon>
        <taxon>Embryophyta</taxon>
        <taxon>Tracheophyta</taxon>
        <taxon>Spermatophyta</taxon>
        <taxon>Magnoliopsida</taxon>
        <taxon>eudicotyledons</taxon>
        <taxon>Gunneridae</taxon>
        <taxon>Pentapetalae</taxon>
        <taxon>rosids</taxon>
        <taxon>fabids</taxon>
        <taxon>Malpighiales</taxon>
        <taxon>Euphorbiaceae</taxon>
        <taxon>Crotonoideae</taxon>
        <taxon>Manihoteae</taxon>
        <taxon>Manihot</taxon>
    </lineage>
</organism>
<dbReference type="Proteomes" id="UP000091857">
    <property type="component" value="Chromosome 13"/>
</dbReference>
<dbReference type="EMBL" id="CM004399">
    <property type="protein sequence ID" value="KAG8640110.1"/>
    <property type="molecule type" value="Genomic_DNA"/>
</dbReference>
<protein>
    <submittedName>
        <fullName evidence="1">Uncharacterized protein</fullName>
    </submittedName>
</protein>
<keyword evidence="2" id="KW-1185">Reference proteome</keyword>
<comment type="caution">
    <text evidence="1">The sequence shown here is derived from an EMBL/GenBank/DDBJ whole genome shotgun (WGS) entry which is preliminary data.</text>
</comment>
<gene>
    <name evidence="1" type="ORF">MANES_13G025700v8</name>
</gene>
<accession>A0ACB7GJ91</accession>
<sequence length="494" mass="55144">MAPKALDYESLNENVKKVQYAVRGELYLRASELQKEGKKIIFTNVGNPHALGQKPLTFPRQVVALCQAPFLLDDPNVGLFFPADAIARAKHYLSMTSGGLGAYSGARGIPGIRKEVADFIRRRDGYPSCELKGYRYSCSIDSDSELIFLTDGASKGVMQILNTIIRGEGDGILVPVPQYPLYSATISLFGGSLVPYYLEETANWSLDVNDLRHSVFQARSRGLTVRAMVIINPGNPTGQCLSEANLREILHFCYQENLVLLGDEVYQQNIYQDERPFISARKVLMDMGPPISKEIQLVSFHTVSKGYWGECGQRGGYFEMTNIPPQTVDEIYKVASISLSPVPAQIFMGLMVNPPKPGDISYEHYIRESKGILESLRRRARIMTDGFNSCRIVVCNFTEGAMYSFPQIRLPPKAIDSSKKAGKVPDVFYCLKLLEATGISTVPGSGFGQKEGVFHLRTTILPAEEDMPVIMASFKKFNDEFMEEYDEHRGYSRI</sequence>
<reference evidence="2" key="1">
    <citation type="journal article" date="2016" name="Nat. Biotechnol.">
        <title>Sequencing wild and cultivated cassava and related species reveals extensive interspecific hybridization and genetic diversity.</title>
        <authorList>
            <person name="Bredeson J.V."/>
            <person name="Lyons J.B."/>
            <person name="Prochnik S.E."/>
            <person name="Wu G.A."/>
            <person name="Ha C.M."/>
            <person name="Edsinger-Gonzales E."/>
            <person name="Grimwood J."/>
            <person name="Schmutz J."/>
            <person name="Rabbi I.Y."/>
            <person name="Egesi C."/>
            <person name="Nauluvula P."/>
            <person name="Lebot V."/>
            <person name="Ndunguru J."/>
            <person name="Mkamilo G."/>
            <person name="Bart R.S."/>
            <person name="Setter T.L."/>
            <person name="Gleadow R.M."/>
            <person name="Kulakow P."/>
            <person name="Ferguson M.E."/>
            <person name="Rounsley S."/>
            <person name="Rokhsar D.S."/>
        </authorList>
    </citation>
    <scope>NUCLEOTIDE SEQUENCE [LARGE SCALE GENOMIC DNA]</scope>
    <source>
        <strain evidence="2">cv. AM560-2</strain>
    </source>
</reference>